<dbReference type="EMBL" id="CP002810">
    <property type="protein sequence ID" value="AEG43889.1"/>
    <property type="molecule type" value="Genomic_DNA"/>
</dbReference>
<proteinExistence type="predicted"/>
<evidence type="ECO:0000259" key="1">
    <source>
        <dbReference type="Pfam" id="PF09983"/>
    </source>
</evidence>
<dbReference type="InterPro" id="IPR024534">
    <property type="entry name" value="JetD_C"/>
</dbReference>
<protein>
    <submittedName>
        <fullName evidence="3">Uncharacterized conserved protein UCP028408</fullName>
    </submittedName>
</protein>
<reference evidence="3 4" key="1">
    <citation type="submission" date="2011-05" db="EMBL/GenBank/DDBJ databases">
        <title>Complete sequence of Isoptericola variabilis 225.</title>
        <authorList>
            <consortium name="US DOE Joint Genome Institute"/>
            <person name="Lucas S."/>
            <person name="Han J."/>
            <person name="Lapidus A."/>
            <person name="Cheng J.-F."/>
            <person name="Goodwin L."/>
            <person name="Pitluck S."/>
            <person name="Peters L."/>
            <person name="Mikhailova N."/>
            <person name="Zeytun A."/>
            <person name="Han C."/>
            <person name="Tapia R."/>
            <person name="Land M."/>
            <person name="Hauser L."/>
            <person name="Kyrpides N."/>
            <person name="Ivanova N."/>
            <person name="Pagani I."/>
            <person name="Siebers A."/>
            <person name="Allgaier M."/>
            <person name="Thelen M."/>
            <person name="Hugenholtz P."/>
            <person name="Gladden J."/>
            <person name="Woyke T."/>
        </authorList>
    </citation>
    <scope>NUCLEOTIDE SEQUENCE [LARGE SCALE GENOMIC DNA]</scope>
    <source>
        <strain evidence="4">225</strain>
    </source>
</reference>
<name>F6FRC8_ISOV2</name>
<dbReference type="KEGG" id="iva:Isova_1114"/>
<evidence type="ECO:0000313" key="3">
    <source>
        <dbReference type="EMBL" id="AEG43889.1"/>
    </source>
</evidence>
<dbReference type="Proteomes" id="UP000009236">
    <property type="component" value="Chromosome"/>
</dbReference>
<gene>
    <name evidence="3" type="ordered locus">Isova_1114</name>
</gene>
<keyword evidence="4" id="KW-1185">Reference proteome</keyword>
<dbReference type="InterPro" id="IPR024537">
    <property type="entry name" value="DUF3322"/>
</dbReference>
<dbReference type="HOGENOM" id="CLU_054007_1_0_11"/>
<feature type="domain" description="DUF3322" evidence="2">
    <location>
        <begin position="6"/>
        <end position="191"/>
    </location>
</feature>
<dbReference type="AlphaFoldDB" id="F6FRC8"/>
<dbReference type="Pfam" id="PF11795">
    <property type="entry name" value="DUF3322"/>
    <property type="match status" value="1"/>
</dbReference>
<evidence type="ECO:0000259" key="2">
    <source>
        <dbReference type="Pfam" id="PF11795"/>
    </source>
</evidence>
<dbReference type="eggNOG" id="COG4924">
    <property type="taxonomic scope" value="Bacteria"/>
</dbReference>
<accession>F6FRC8</accession>
<sequence length="390" mass="42430">MTVDAARASILRTYERGYAAWAALGPSEETVVDVPLHPPSERTVLGDPRAVADWIAAWRAADPGAPGTAHVVWETRRWASMGTQVVPARLRLTAAEHVASFVRRRGHWDAARTRAAALLELLGPDNAPVREAVRRALRAVVELDEPELGRLLGVLRWLLANSASGMFVRQLPVRGVDTKWLERHRGVVDPLWTAATGTADLGLAARPGLVRVRFLDPASAPGGLGDVSAPVADLAGLAISPPTVLVVENLETLLALRPHAGVVAVHGQGYAARHLHQLPWVRPADVLYWGDLDTHGLNILSIVRARLPQTRSFLMDRATLEAYPDLWVPEPKPHRTVPEHLTASEADAFAALSEHGDVRLEQERVPWASAVEALDALLETCRSTRITLPD</sequence>
<dbReference type="Pfam" id="PF09983">
    <property type="entry name" value="JetD_C"/>
    <property type="match status" value="1"/>
</dbReference>
<dbReference type="InterPro" id="IPR014544">
    <property type="entry name" value="UCP028408"/>
</dbReference>
<organism evidence="4">
    <name type="scientific">Isoptericola variabilis (strain 225)</name>
    <dbReference type="NCBI Taxonomy" id="743718"/>
    <lineage>
        <taxon>Bacteria</taxon>
        <taxon>Bacillati</taxon>
        <taxon>Actinomycetota</taxon>
        <taxon>Actinomycetes</taxon>
        <taxon>Micrococcales</taxon>
        <taxon>Promicromonosporaceae</taxon>
        <taxon>Isoptericola</taxon>
    </lineage>
</organism>
<feature type="domain" description="Wadjet protein JetD C-terminal" evidence="1">
    <location>
        <begin position="202"/>
        <end position="374"/>
    </location>
</feature>
<dbReference type="STRING" id="743718.Isova_1114"/>
<dbReference type="PIRSF" id="PIRSF028408">
    <property type="entry name" value="UCP028408"/>
    <property type="match status" value="1"/>
</dbReference>
<evidence type="ECO:0000313" key="4">
    <source>
        <dbReference type="Proteomes" id="UP000009236"/>
    </source>
</evidence>